<dbReference type="GO" id="GO:0016779">
    <property type="term" value="F:nucleotidyltransferase activity"/>
    <property type="evidence" value="ECO:0007669"/>
    <property type="project" value="UniProtKB-ARBA"/>
</dbReference>
<evidence type="ECO:0000313" key="2">
    <source>
        <dbReference type="EMBL" id="CUQ85880.1"/>
    </source>
</evidence>
<reference evidence="2 3" key="1">
    <citation type="submission" date="2015-09" db="EMBL/GenBank/DDBJ databases">
        <authorList>
            <consortium name="Pathogen Informatics"/>
        </authorList>
    </citation>
    <scope>NUCLEOTIDE SEQUENCE [LARGE SCALE GENOMIC DNA]</scope>
    <source>
        <strain evidence="2 3">2789STDY5834889</strain>
    </source>
</reference>
<evidence type="ECO:0000259" key="1">
    <source>
        <dbReference type="Pfam" id="PF12804"/>
    </source>
</evidence>
<accession>A0A174ZRM7</accession>
<organism evidence="2 3">
    <name type="scientific">[Ruminococcus] torques</name>
    <dbReference type="NCBI Taxonomy" id="33039"/>
    <lineage>
        <taxon>Bacteria</taxon>
        <taxon>Bacillati</taxon>
        <taxon>Bacillota</taxon>
        <taxon>Clostridia</taxon>
        <taxon>Lachnospirales</taxon>
        <taxon>Lachnospiraceae</taxon>
        <taxon>Mediterraneibacter</taxon>
    </lineage>
</organism>
<name>A0A174ZRM7_9FIRM</name>
<dbReference type="Proteomes" id="UP000078383">
    <property type="component" value="Unassembled WGS sequence"/>
</dbReference>
<protein>
    <submittedName>
        <fullName evidence="2">Molybdopterin-guanine dinucleotide biosynthesis protein MobA</fullName>
    </submittedName>
</protein>
<gene>
    <name evidence="2" type="ORF">ERS852502_01228</name>
</gene>
<dbReference type="Pfam" id="PF12804">
    <property type="entry name" value="NTP_transf_3"/>
    <property type="match status" value="1"/>
</dbReference>
<dbReference type="InterPro" id="IPR017695">
    <property type="entry name" value="Se-dep_Mo_hydrolase_YqeB"/>
</dbReference>
<evidence type="ECO:0000313" key="3">
    <source>
        <dbReference type="Proteomes" id="UP000078383"/>
    </source>
</evidence>
<dbReference type="PANTHER" id="PTHR43777">
    <property type="entry name" value="MOLYBDENUM COFACTOR CYTIDYLYLTRANSFERASE"/>
    <property type="match status" value="1"/>
</dbReference>
<dbReference type="InterPro" id="IPR029044">
    <property type="entry name" value="Nucleotide-diphossugar_trans"/>
</dbReference>
<dbReference type="InterPro" id="IPR025877">
    <property type="entry name" value="MobA-like_NTP_Trfase"/>
</dbReference>
<dbReference type="NCBIfam" id="TIGR03309">
    <property type="entry name" value="matur_yqeB"/>
    <property type="match status" value="1"/>
</dbReference>
<sequence length="462" mass="49396">MGSIEMKILIKGAGDLATGIASRLYGAGHRIMMTDIAVPLTVRRLVAFSRAVYEGEAVVEDMTARLAKNQEEAEEIMEQGDIPVIVDPKAECIQWFQPDVIVDAILAKRNLGTKITDAPFVIGVGPGFTAGEDCNCVVETKRGHTLGNVIWDGSAIPNTGVPGNVGGYSIERLIKASADGVIEPKAVIGDLVRKGQIVAITGGEPVYALMDGIVRGMLQPGVQVTKGLKIGDIDARAKQEHCRTISDKARAIGGGVLDAVCSYEKSRGKYALILLAAGQSVRFGSDKLKAVVEGEAMYESAISRFEAFQGFKSYVVTGKEEITLSAESAGCTVVCNKEPEKGISLSVKLGLTKAIEDAEENGTPLRGVLFSVCDQPRLKKSTIQRIINTAFHNPGKIVCAGEGTRNGNPVLWDKRFFDKLLELDGDIGGKKILKENVDSLKIVPVQAGELQDIDRKEDLGTA</sequence>
<dbReference type="CDD" id="cd04182">
    <property type="entry name" value="GT_2_like_f"/>
    <property type="match status" value="1"/>
</dbReference>
<proteinExistence type="predicted"/>
<dbReference type="EMBL" id="CZBX01000005">
    <property type="protein sequence ID" value="CUQ85880.1"/>
    <property type="molecule type" value="Genomic_DNA"/>
</dbReference>
<feature type="domain" description="MobA-like NTP transferase" evidence="1">
    <location>
        <begin position="273"/>
        <end position="436"/>
    </location>
</feature>
<dbReference type="Gene3D" id="3.90.550.10">
    <property type="entry name" value="Spore Coat Polysaccharide Biosynthesis Protein SpsA, Chain A"/>
    <property type="match status" value="1"/>
</dbReference>
<dbReference type="AlphaFoldDB" id="A0A174ZRM7"/>
<dbReference type="PANTHER" id="PTHR43777:SF1">
    <property type="entry name" value="MOLYBDENUM COFACTOR CYTIDYLYLTRANSFERASE"/>
    <property type="match status" value="1"/>
</dbReference>
<dbReference type="SUPFAM" id="SSF53448">
    <property type="entry name" value="Nucleotide-diphospho-sugar transferases"/>
    <property type="match status" value="1"/>
</dbReference>